<dbReference type="PANTHER" id="PTHR33096">
    <property type="entry name" value="CXC2 DOMAIN-CONTAINING PROTEIN"/>
    <property type="match status" value="1"/>
</dbReference>
<evidence type="ECO:0000313" key="3">
    <source>
        <dbReference type="Proteomes" id="UP000886523"/>
    </source>
</evidence>
<evidence type="ECO:0000256" key="1">
    <source>
        <dbReference type="SAM" id="MobiDB-lite"/>
    </source>
</evidence>
<keyword evidence="3" id="KW-1185">Reference proteome</keyword>
<feature type="compositionally biased region" description="Low complexity" evidence="1">
    <location>
        <begin position="686"/>
        <end position="704"/>
    </location>
</feature>
<feature type="compositionally biased region" description="Acidic residues" evidence="1">
    <location>
        <begin position="650"/>
        <end position="663"/>
    </location>
</feature>
<evidence type="ECO:0000313" key="2">
    <source>
        <dbReference type="EMBL" id="KAF9509310.1"/>
    </source>
</evidence>
<dbReference type="Pfam" id="PF18758">
    <property type="entry name" value="KDZ"/>
    <property type="match status" value="1"/>
</dbReference>
<feature type="region of interest" description="Disordered" evidence="1">
    <location>
        <begin position="685"/>
        <end position="704"/>
    </location>
</feature>
<dbReference type="AlphaFoldDB" id="A0A9P6APZ8"/>
<feature type="region of interest" description="Disordered" evidence="1">
    <location>
        <begin position="150"/>
        <end position="186"/>
    </location>
</feature>
<dbReference type="Proteomes" id="UP000886523">
    <property type="component" value="Unassembled WGS sequence"/>
</dbReference>
<dbReference type="PANTHER" id="PTHR33096:SF1">
    <property type="entry name" value="CXC1-LIKE CYSTEINE CLUSTER ASSOCIATED WITH KDZ TRANSPOSASES DOMAIN-CONTAINING PROTEIN"/>
    <property type="match status" value="1"/>
</dbReference>
<reference evidence="2" key="1">
    <citation type="journal article" date="2020" name="Nat. Commun.">
        <title>Large-scale genome sequencing of mycorrhizal fungi provides insights into the early evolution of symbiotic traits.</title>
        <authorList>
            <person name="Miyauchi S."/>
            <person name="Kiss E."/>
            <person name="Kuo A."/>
            <person name="Drula E."/>
            <person name="Kohler A."/>
            <person name="Sanchez-Garcia M."/>
            <person name="Morin E."/>
            <person name="Andreopoulos B."/>
            <person name="Barry K.W."/>
            <person name="Bonito G."/>
            <person name="Buee M."/>
            <person name="Carver A."/>
            <person name="Chen C."/>
            <person name="Cichocki N."/>
            <person name="Clum A."/>
            <person name="Culley D."/>
            <person name="Crous P.W."/>
            <person name="Fauchery L."/>
            <person name="Girlanda M."/>
            <person name="Hayes R.D."/>
            <person name="Keri Z."/>
            <person name="LaButti K."/>
            <person name="Lipzen A."/>
            <person name="Lombard V."/>
            <person name="Magnuson J."/>
            <person name="Maillard F."/>
            <person name="Murat C."/>
            <person name="Nolan M."/>
            <person name="Ohm R.A."/>
            <person name="Pangilinan J."/>
            <person name="Pereira M.F."/>
            <person name="Perotto S."/>
            <person name="Peter M."/>
            <person name="Pfister S."/>
            <person name="Riley R."/>
            <person name="Sitrit Y."/>
            <person name="Stielow J.B."/>
            <person name="Szollosi G."/>
            <person name="Zifcakova L."/>
            <person name="Stursova M."/>
            <person name="Spatafora J.W."/>
            <person name="Tedersoo L."/>
            <person name="Vaario L.M."/>
            <person name="Yamada A."/>
            <person name="Yan M."/>
            <person name="Wang P."/>
            <person name="Xu J."/>
            <person name="Bruns T."/>
            <person name="Baldrian P."/>
            <person name="Vilgalys R."/>
            <person name="Dunand C."/>
            <person name="Henrissat B."/>
            <person name="Grigoriev I.V."/>
            <person name="Hibbett D."/>
            <person name="Nagy L.G."/>
            <person name="Martin F.M."/>
        </authorList>
    </citation>
    <scope>NUCLEOTIDE SEQUENCE</scope>
    <source>
        <strain evidence="2">UP504</strain>
    </source>
</reference>
<protein>
    <submittedName>
        <fullName evidence="2">Uncharacterized protein</fullName>
    </submittedName>
</protein>
<sequence length="704" mass="78504">MSEVIPLPKIDVITPITHQLYVGALSSNGLTIRKPTASQSVPTVSHGNLPSTDVPNLDPPHNPCLTPSDYIRSRCPLCAGAGSQTTGSKLPELFICIDACFALCQNKDYDRHPGHKKQPGVQDPHIVAPGTHEVPCSFLEAWKARVEAARSMQHEGNNAKAPRRSNKGEYAPHDDHGDAIEPGLQVPNSSLDSRGESFVAADGNRIKTPGDHFSDTGVIAAVCQHDCVIVYASMWTPGEQQFYAFALIDAVMAELPEHWRVGILYDIGCQIHHSALKWDLLPQWMPCIIFAISVFHAYGHQWVCQLWYHPQKGDVWGLTDGEGCEHLWSDLRHLIPNLRVSGYHRRLFILDLQIEHLDDVKLSQAGIWLERRVKSTMEHLFLAQQKRALQQQLVAAPVVDSIASRNEIGEITSAIAEQEKVISHLSKQDEDMMATLQLGDPVSFKQLQKMKHHAWFEHQLNMHALKARIITRAVDHSTLQHTSRAIKRCYQSVKGLVAEYNKHQESMKKLRGRQGIPQNALIPPSIDMKGLFSLDVDNDIWQDIGLADDEFDGDVPPWLGDEMVRNGIRLVQDIANCQDELKLCWRERHSLEHWFDEESAAMMTLLNSSTARHPLSHSVGLLAEQIQAPAHARPQQSDRPRKLDSNGIESDVDSSDDDEDLELEPAPVLADMDILAASDLICQQCSDDGASDAGSSDWDSSIDL</sequence>
<comment type="caution">
    <text evidence="2">The sequence shown here is derived from an EMBL/GenBank/DDBJ whole genome shotgun (WGS) entry which is preliminary data.</text>
</comment>
<dbReference type="EMBL" id="MU129038">
    <property type="protein sequence ID" value="KAF9509310.1"/>
    <property type="molecule type" value="Genomic_DNA"/>
</dbReference>
<dbReference type="InterPro" id="IPR040521">
    <property type="entry name" value="KDZ"/>
</dbReference>
<proteinExistence type="predicted"/>
<feature type="region of interest" description="Disordered" evidence="1">
    <location>
        <begin position="38"/>
        <end position="60"/>
    </location>
</feature>
<accession>A0A9P6APZ8</accession>
<organism evidence="2 3">
    <name type="scientific">Hydnum rufescens UP504</name>
    <dbReference type="NCBI Taxonomy" id="1448309"/>
    <lineage>
        <taxon>Eukaryota</taxon>
        <taxon>Fungi</taxon>
        <taxon>Dikarya</taxon>
        <taxon>Basidiomycota</taxon>
        <taxon>Agaricomycotina</taxon>
        <taxon>Agaricomycetes</taxon>
        <taxon>Cantharellales</taxon>
        <taxon>Hydnaceae</taxon>
        <taxon>Hydnum</taxon>
    </lineage>
</organism>
<dbReference type="OrthoDB" id="10067492at2759"/>
<name>A0A9P6APZ8_9AGAM</name>
<feature type="compositionally biased region" description="Basic and acidic residues" evidence="1">
    <location>
        <begin position="166"/>
        <end position="179"/>
    </location>
</feature>
<feature type="region of interest" description="Disordered" evidence="1">
    <location>
        <begin position="628"/>
        <end position="667"/>
    </location>
</feature>
<gene>
    <name evidence="2" type="ORF">BS47DRAFT_1365356</name>
</gene>
<feature type="compositionally biased region" description="Polar residues" evidence="1">
    <location>
        <begin position="38"/>
        <end position="54"/>
    </location>
</feature>